<keyword evidence="3" id="KW-1185">Reference proteome</keyword>
<feature type="transmembrane region" description="Helical" evidence="1">
    <location>
        <begin position="46"/>
        <end position="64"/>
    </location>
</feature>
<feature type="transmembrane region" description="Helical" evidence="1">
    <location>
        <begin position="124"/>
        <end position="144"/>
    </location>
</feature>
<evidence type="ECO:0000313" key="2">
    <source>
        <dbReference type="EMBL" id="MDI4649694.1"/>
    </source>
</evidence>
<accession>A0ABT6TSK0</accession>
<organism evidence="2 3">
    <name type="scientific">Cohnella hashimotonis</name>
    <dbReference type="NCBI Taxonomy" id="2826895"/>
    <lineage>
        <taxon>Bacteria</taxon>
        <taxon>Bacillati</taxon>
        <taxon>Bacillota</taxon>
        <taxon>Bacilli</taxon>
        <taxon>Bacillales</taxon>
        <taxon>Paenibacillaceae</taxon>
        <taxon>Cohnella</taxon>
    </lineage>
</organism>
<evidence type="ECO:0000256" key="1">
    <source>
        <dbReference type="SAM" id="Phobius"/>
    </source>
</evidence>
<name>A0ABT6TSK0_9BACL</name>
<proteinExistence type="predicted"/>
<keyword evidence="1" id="KW-1133">Transmembrane helix</keyword>
<reference evidence="2" key="1">
    <citation type="submission" date="2023-04" db="EMBL/GenBank/DDBJ databases">
        <title>Comparative genomic analysis of Cohnella hashimotonis sp. nov., isolated from the International Space Station.</title>
        <authorList>
            <person name="Venkateswaran K."/>
            <person name="Simpson A."/>
        </authorList>
    </citation>
    <scope>NUCLEOTIDE SEQUENCE</scope>
    <source>
        <strain evidence="2">F6_2S_P_1</strain>
    </source>
</reference>
<dbReference type="InterPro" id="IPR018729">
    <property type="entry name" value="DUF2269_transmembrane"/>
</dbReference>
<keyword evidence="1" id="KW-0472">Membrane</keyword>
<comment type="caution">
    <text evidence="2">The sequence shown here is derived from an EMBL/GenBank/DDBJ whole genome shotgun (WGS) entry which is preliminary data.</text>
</comment>
<feature type="transmembrane region" description="Helical" evidence="1">
    <location>
        <begin position="6"/>
        <end position="26"/>
    </location>
</feature>
<dbReference type="EMBL" id="JAGRPV010000001">
    <property type="protein sequence ID" value="MDI4649694.1"/>
    <property type="molecule type" value="Genomic_DNA"/>
</dbReference>
<dbReference type="RefSeq" id="WP_282912305.1">
    <property type="nucleotide sequence ID" value="NZ_JAGRPV010000001.1"/>
</dbReference>
<protein>
    <submittedName>
        <fullName evidence="2">DUF2269 family protein</fullName>
    </submittedName>
</protein>
<gene>
    <name evidence="2" type="ORF">KB449_32500</name>
</gene>
<keyword evidence="1" id="KW-0812">Transmembrane</keyword>
<evidence type="ECO:0000313" key="3">
    <source>
        <dbReference type="Proteomes" id="UP001161691"/>
    </source>
</evidence>
<sequence length="148" mass="16315">MFALLLVLHIFSAVAVIGSAFLVPIIRRSAKTAAQLRFFFDMTTKVTWISKIGAALLVITGIWLMVHAKAGFTQMWLNLSILLSLVLVVTIGGFIEPRIQRIEAASKGQGHELSDEVRLAMRKLVPLETTAQLLILAVTVLMVVKPMF</sequence>
<dbReference type="Pfam" id="PF10027">
    <property type="entry name" value="DUF2269"/>
    <property type="match status" value="1"/>
</dbReference>
<dbReference type="Proteomes" id="UP001161691">
    <property type="component" value="Unassembled WGS sequence"/>
</dbReference>
<feature type="transmembrane region" description="Helical" evidence="1">
    <location>
        <begin position="76"/>
        <end position="95"/>
    </location>
</feature>